<dbReference type="Proteomes" id="UP000886523">
    <property type="component" value="Unassembled WGS sequence"/>
</dbReference>
<proteinExistence type="predicted"/>
<feature type="signal peptide" evidence="1">
    <location>
        <begin position="1"/>
        <end position="25"/>
    </location>
</feature>
<dbReference type="EMBL" id="MU129047">
    <property type="protein sequence ID" value="KAF9508927.1"/>
    <property type="molecule type" value="Genomic_DNA"/>
</dbReference>
<sequence length="86" mass="9855">MAWVTCIVKDTAIFLLCVLIPACSRESLNPIFNHGFQPQHEPRQLGPPRRSTFHLLHSLGGIRGCRRAPEMGEKIRRSWRKIPRAP</sequence>
<accession>A0A9P6DPF3</accession>
<evidence type="ECO:0000313" key="3">
    <source>
        <dbReference type="Proteomes" id="UP000886523"/>
    </source>
</evidence>
<name>A0A9P6DPF3_9AGAM</name>
<protein>
    <recommendedName>
        <fullName evidence="4">Secreted protein</fullName>
    </recommendedName>
</protein>
<dbReference type="AlphaFoldDB" id="A0A9P6DPF3"/>
<reference evidence="2" key="1">
    <citation type="journal article" date="2020" name="Nat. Commun.">
        <title>Large-scale genome sequencing of mycorrhizal fungi provides insights into the early evolution of symbiotic traits.</title>
        <authorList>
            <person name="Miyauchi S."/>
            <person name="Kiss E."/>
            <person name="Kuo A."/>
            <person name="Drula E."/>
            <person name="Kohler A."/>
            <person name="Sanchez-Garcia M."/>
            <person name="Morin E."/>
            <person name="Andreopoulos B."/>
            <person name="Barry K.W."/>
            <person name="Bonito G."/>
            <person name="Buee M."/>
            <person name="Carver A."/>
            <person name="Chen C."/>
            <person name="Cichocki N."/>
            <person name="Clum A."/>
            <person name="Culley D."/>
            <person name="Crous P.W."/>
            <person name="Fauchery L."/>
            <person name="Girlanda M."/>
            <person name="Hayes R.D."/>
            <person name="Keri Z."/>
            <person name="LaButti K."/>
            <person name="Lipzen A."/>
            <person name="Lombard V."/>
            <person name="Magnuson J."/>
            <person name="Maillard F."/>
            <person name="Murat C."/>
            <person name="Nolan M."/>
            <person name="Ohm R.A."/>
            <person name="Pangilinan J."/>
            <person name="Pereira M.F."/>
            <person name="Perotto S."/>
            <person name="Peter M."/>
            <person name="Pfister S."/>
            <person name="Riley R."/>
            <person name="Sitrit Y."/>
            <person name="Stielow J.B."/>
            <person name="Szollosi G."/>
            <person name="Zifcakova L."/>
            <person name="Stursova M."/>
            <person name="Spatafora J.W."/>
            <person name="Tedersoo L."/>
            <person name="Vaario L.M."/>
            <person name="Yamada A."/>
            <person name="Yan M."/>
            <person name="Wang P."/>
            <person name="Xu J."/>
            <person name="Bruns T."/>
            <person name="Baldrian P."/>
            <person name="Vilgalys R."/>
            <person name="Dunand C."/>
            <person name="Henrissat B."/>
            <person name="Grigoriev I.V."/>
            <person name="Hibbett D."/>
            <person name="Nagy L.G."/>
            <person name="Martin F.M."/>
        </authorList>
    </citation>
    <scope>NUCLEOTIDE SEQUENCE</scope>
    <source>
        <strain evidence="2">UP504</strain>
    </source>
</reference>
<evidence type="ECO:0000313" key="2">
    <source>
        <dbReference type="EMBL" id="KAF9508927.1"/>
    </source>
</evidence>
<gene>
    <name evidence="2" type="ORF">BS47DRAFT_191648</name>
</gene>
<organism evidence="2 3">
    <name type="scientific">Hydnum rufescens UP504</name>
    <dbReference type="NCBI Taxonomy" id="1448309"/>
    <lineage>
        <taxon>Eukaryota</taxon>
        <taxon>Fungi</taxon>
        <taxon>Dikarya</taxon>
        <taxon>Basidiomycota</taxon>
        <taxon>Agaricomycotina</taxon>
        <taxon>Agaricomycetes</taxon>
        <taxon>Cantharellales</taxon>
        <taxon>Hydnaceae</taxon>
        <taxon>Hydnum</taxon>
    </lineage>
</organism>
<evidence type="ECO:0008006" key="4">
    <source>
        <dbReference type="Google" id="ProtNLM"/>
    </source>
</evidence>
<evidence type="ECO:0000256" key="1">
    <source>
        <dbReference type="SAM" id="SignalP"/>
    </source>
</evidence>
<feature type="chain" id="PRO_5040415458" description="Secreted protein" evidence="1">
    <location>
        <begin position="26"/>
        <end position="86"/>
    </location>
</feature>
<keyword evidence="1" id="KW-0732">Signal</keyword>
<keyword evidence="3" id="KW-1185">Reference proteome</keyword>
<comment type="caution">
    <text evidence="2">The sequence shown here is derived from an EMBL/GenBank/DDBJ whole genome shotgun (WGS) entry which is preliminary data.</text>
</comment>